<dbReference type="RefSeq" id="WP_101442763.1">
    <property type="nucleotide sequence ID" value="NZ_PJMU01000001.1"/>
</dbReference>
<accession>A0A2N3V1N8</accession>
<proteinExistence type="inferred from homology"/>
<reference evidence="4 5" key="1">
    <citation type="submission" date="2017-12" db="EMBL/GenBank/DDBJ databases">
        <title>Genomic Encyclopedia of Type Strains, Phase III (KMG-III): the genomes of soil and plant-associated and newly described type strains.</title>
        <authorList>
            <person name="Whitman W."/>
        </authorList>
    </citation>
    <scope>NUCLEOTIDE SEQUENCE [LARGE SCALE GENOMIC DNA]</scope>
    <source>
        <strain evidence="4 5">LP43</strain>
    </source>
</reference>
<dbReference type="GO" id="GO:0016740">
    <property type="term" value="F:transferase activity"/>
    <property type="evidence" value="ECO:0007669"/>
    <property type="project" value="UniProtKB-KW"/>
</dbReference>
<comment type="similarity">
    <text evidence="1">Belongs to the glycosyltransferase 2 family. WaaE/KdtX subfamily.</text>
</comment>
<keyword evidence="2" id="KW-1133">Transmembrane helix</keyword>
<keyword evidence="5" id="KW-1185">Reference proteome</keyword>
<dbReference type="SUPFAM" id="SSF53448">
    <property type="entry name" value="Nucleotide-diphospho-sugar transferases"/>
    <property type="match status" value="1"/>
</dbReference>
<comment type="caution">
    <text evidence="4">The sequence shown here is derived from an EMBL/GenBank/DDBJ whole genome shotgun (WGS) entry which is preliminary data.</text>
</comment>
<evidence type="ECO:0000256" key="1">
    <source>
        <dbReference type="ARBA" id="ARBA00038494"/>
    </source>
</evidence>
<dbReference type="CDD" id="cd02511">
    <property type="entry name" value="Beta4Glucosyltransferase"/>
    <property type="match status" value="1"/>
</dbReference>
<feature type="transmembrane region" description="Helical" evidence="2">
    <location>
        <begin position="226"/>
        <end position="244"/>
    </location>
</feature>
<dbReference type="Proteomes" id="UP000233782">
    <property type="component" value="Unassembled WGS sequence"/>
</dbReference>
<keyword evidence="4" id="KW-0808">Transferase</keyword>
<evidence type="ECO:0000259" key="3">
    <source>
        <dbReference type="Pfam" id="PF00535"/>
    </source>
</evidence>
<name>A0A2N3V1N8_9BACT</name>
<dbReference type="Gene3D" id="3.90.550.10">
    <property type="entry name" value="Spore Coat Polysaccharide Biosynthesis Protein SpsA, Chain A"/>
    <property type="match status" value="1"/>
</dbReference>
<sequence>MITPLDLTISIPVRNEEKNLSGCLEAIGHDFARHIVVIDSSSTDSTCEQAIEFGAEVVDFAWDGKFPKKRNWYLRNHTPNTKWILFLDADEYLTEDFKNEVRKALRKDDKAGYWLNYTVYFLGKQLRGGYPMRKLALFRVGSGEYEQIEEDKWSQLDMEVHEHPVIRGEIGIIKSKIDHKDLRGISHYVLKHCEYAAWEAARLLKSTDDSESSAHWTWRQRLKYSLMRSVLIGPAFFIGSYIIYGGFRDGARGLAVAILKMSYFTQVYCKIRESRSLAQNIAKQPL</sequence>
<dbReference type="InterPro" id="IPR001173">
    <property type="entry name" value="Glyco_trans_2-like"/>
</dbReference>
<organism evidence="4 5">
    <name type="scientific">Pontibacter ramchanderi</name>
    <dbReference type="NCBI Taxonomy" id="1179743"/>
    <lineage>
        <taxon>Bacteria</taxon>
        <taxon>Pseudomonadati</taxon>
        <taxon>Bacteroidota</taxon>
        <taxon>Cytophagia</taxon>
        <taxon>Cytophagales</taxon>
        <taxon>Hymenobacteraceae</taxon>
        <taxon>Pontibacter</taxon>
    </lineage>
</organism>
<evidence type="ECO:0000313" key="5">
    <source>
        <dbReference type="Proteomes" id="UP000233782"/>
    </source>
</evidence>
<protein>
    <submittedName>
        <fullName evidence="4">Glycosyltransferase involved in cell wall biosynthesis</fullName>
    </submittedName>
</protein>
<feature type="domain" description="Glycosyltransferase 2-like" evidence="3">
    <location>
        <begin position="9"/>
        <end position="126"/>
    </location>
</feature>
<dbReference type="PANTHER" id="PTHR43630:SF2">
    <property type="entry name" value="GLYCOSYLTRANSFERASE"/>
    <property type="match status" value="1"/>
</dbReference>
<evidence type="ECO:0000313" key="4">
    <source>
        <dbReference type="EMBL" id="PKV75535.1"/>
    </source>
</evidence>
<keyword evidence="2" id="KW-0812">Transmembrane</keyword>
<dbReference type="EMBL" id="PJMU01000001">
    <property type="protein sequence ID" value="PKV75535.1"/>
    <property type="molecule type" value="Genomic_DNA"/>
</dbReference>
<dbReference type="AlphaFoldDB" id="A0A2N3V1N8"/>
<dbReference type="PANTHER" id="PTHR43630">
    <property type="entry name" value="POLY-BETA-1,6-N-ACETYL-D-GLUCOSAMINE SYNTHASE"/>
    <property type="match status" value="1"/>
</dbReference>
<dbReference type="InterPro" id="IPR029044">
    <property type="entry name" value="Nucleotide-diphossugar_trans"/>
</dbReference>
<gene>
    <name evidence="4" type="ORF">BD749_0478</name>
</gene>
<keyword evidence="2" id="KW-0472">Membrane</keyword>
<evidence type="ECO:0000256" key="2">
    <source>
        <dbReference type="SAM" id="Phobius"/>
    </source>
</evidence>
<dbReference type="Pfam" id="PF00535">
    <property type="entry name" value="Glycos_transf_2"/>
    <property type="match status" value="1"/>
</dbReference>
<dbReference type="OrthoDB" id="9815923at2"/>